<protein>
    <submittedName>
        <fullName evidence="1">Uncharacterized protein</fullName>
    </submittedName>
</protein>
<sequence>MIEKAVMVDNESPGRSLPFTVASLASHMVTFAIPTR</sequence>
<reference evidence="1" key="1">
    <citation type="submission" date="2014-09" db="EMBL/GenBank/DDBJ databases">
        <authorList>
            <person name="Magalhaes I.L.F."/>
            <person name="Oliveira U."/>
            <person name="Santos F.R."/>
            <person name="Vidigal T.H.D.A."/>
            <person name="Brescovit A.D."/>
            <person name="Santos A.J."/>
        </authorList>
    </citation>
    <scope>NUCLEOTIDE SEQUENCE</scope>
    <source>
        <tissue evidence="1">Shoot tissue taken approximately 20 cm above the soil surface</tissue>
    </source>
</reference>
<evidence type="ECO:0000313" key="1">
    <source>
        <dbReference type="EMBL" id="JAD45972.1"/>
    </source>
</evidence>
<organism evidence="1">
    <name type="scientific">Arundo donax</name>
    <name type="common">Giant reed</name>
    <name type="synonym">Donax arundinaceus</name>
    <dbReference type="NCBI Taxonomy" id="35708"/>
    <lineage>
        <taxon>Eukaryota</taxon>
        <taxon>Viridiplantae</taxon>
        <taxon>Streptophyta</taxon>
        <taxon>Embryophyta</taxon>
        <taxon>Tracheophyta</taxon>
        <taxon>Spermatophyta</taxon>
        <taxon>Magnoliopsida</taxon>
        <taxon>Liliopsida</taxon>
        <taxon>Poales</taxon>
        <taxon>Poaceae</taxon>
        <taxon>PACMAD clade</taxon>
        <taxon>Arundinoideae</taxon>
        <taxon>Arundineae</taxon>
        <taxon>Arundo</taxon>
    </lineage>
</organism>
<name>A0A0A9AFU6_ARUDO</name>
<dbReference type="AlphaFoldDB" id="A0A0A9AFU6"/>
<reference evidence="1" key="2">
    <citation type="journal article" date="2015" name="Data Brief">
        <title>Shoot transcriptome of the giant reed, Arundo donax.</title>
        <authorList>
            <person name="Barrero R.A."/>
            <person name="Guerrero F.D."/>
            <person name="Moolhuijzen P."/>
            <person name="Goolsby J.A."/>
            <person name="Tidwell J."/>
            <person name="Bellgard S.E."/>
            <person name="Bellgard M.I."/>
        </authorList>
    </citation>
    <scope>NUCLEOTIDE SEQUENCE</scope>
    <source>
        <tissue evidence="1">Shoot tissue taken approximately 20 cm above the soil surface</tissue>
    </source>
</reference>
<proteinExistence type="predicted"/>
<dbReference type="EMBL" id="GBRH01251923">
    <property type="protein sequence ID" value="JAD45972.1"/>
    <property type="molecule type" value="Transcribed_RNA"/>
</dbReference>
<accession>A0A0A9AFU6</accession>